<dbReference type="EMBL" id="JAUCMV010000001">
    <property type="protein sequence ID" value="KAK0426980.1"/>
    <property type="molecule type" value="Genomic_DNA"/>
</dbReference>
<evidence type="ECO:0000256" key="2">
    <source>
        <dbReference type="ARBA" id="ARBA00007770"/>
    </source>
</evidence>
<sequence length="335" mass="36714">MDQQALWLKTYQALLANPQNAGQMSNNPAMAAAFFQLLASQRPVAQVQNTEIKEEAALPKEPDALSRKRPAAIQELMQMKKKRLDGQGSKDNSPPNSPSPSSTHHETVSSTSDSGHHSESPEPQMTLPLVGICDDQEFTKVPGRLSLLSSATKHSVTVGEVRRRLNGPEAFNMSLLGAVLRRAKMPEKSQSLVSELEAVGLGIPRGRRRKANVTLFSAFTEAESLKLVEDFHAVAAECFPIEQLAAVALKQNLENREQLNQLRVTRNIIKTFTDLLSLDRSPVGASNPIPVFDPSLQDPMSNFSMLTHGFGTPAIAVAMKIFLRFIDSQIALLEK</sequence>
<evidence type="ECO:0000256" key="1">
    <source>
        <dbReference type="ARBA" id="ARBA00004123"/>
    </source>
</evidence>
<keyword evidence="3" id="KW-0805">Transcription regulation</keyword>
<evidence type="ECO:0000256" key="4">
    <source>
        <dbReference type="ARBA" id="ARBA00023125"/>
    </source>
</evidence>
<reference evidence="9" key="1">
    <citation type="submission" date="2023-06" db="EMBL/GenBank/DDBJ databases">
        <title>Genomic analysis of the entomopathogenic nematode Steinernema hermaphroditum.</title>
        <authorList>
            <person name="Schwarz E.M."/>
            <person name="Heppert J.K."/>
            <person name="Baniya A."/>
            <person name="Schwartz H.T."/>
            <person name="Tan C.-H."/>
            <person name="Antoshechkin I."/>
            <person name="Sternberg P.W."/>
            <person name="Goodrich-Blair H."/>
            <person name="Dillman A.R."/>
        </authorList>
    </citation>
    <scope>NUCLEOTIDE SEQUENCE</scope>
    <source>
        <strain evidence="9">PS9179</strain>
        <tissue evidence="9">Whole animal</tissue>
    </source>
</reference>
<keyword evidence="4" id="KW-0238">DNA-binding</keyword>
<evidence type="ECO:0000256" key="7">
    <source>
        <dbReference type="SAM" id="MobiDB-lite"/>
    </source>
</evidence>
<accession>A0AA39MAZ0</accession>
<name>A0AA39MAZ0_9BILA</name>
<dbReference type="AlphaFoldDB" id="A0AA39MAZ0"/>
<evidence type="ECO:0000256" key="5">
    <source>
        <dbReference type="ARBA" id="ARBA00023163"/>
    </source>
</evidence>
<proteinExistence type="inferred from homology"/>
<dbReference type="GO" id="GO:0005634">
    <property type="term" value="C:nucleus"/>
    <property type="evidence" value="ECO:0007669"/>
    <property type="project" value="UniProtKB-SubCell"/>
</dbReference>
<comment type="caution">
    <text evidence="9">The sequence shown here is derived from an EMBL/GenBank/DDBJ whole genome shotgun (WGS) entry which is preliminary data.</text>
</comment>
<organism evidence="9 10">
    <name type="scientific">Steinernema hermaphroditum</name>
    <dbReference type="NCBI Taxonomy" id="289476"/>
    <lineage>
        <taxon>Eukaryota</taxon>
        <taxon>Metazoa</taxon>
        <taxon>Ecdysozoa</taxon>
        <taxon>Nematoda</taxon>
        <taxon>Chromadorea</taxon>
        <taxon>Rhabditida</taxon>
        <taxon>Tylenchina</taxon>
        <taxon>Panagrolaimomorpha</taxon>
        <taxon>Strongyloidoidea</taxon>
        <taxon>Steinernematidae</taxon>
        <taxon>Steinernema</taxon>
    </lineage>
</organism>
<protein>
    <recommendedName>
        <fullName evidence="8">Transcription factor AP-2 C-terminal domain-containing protein</fullName>
    </recommendedName>
</protein>
<feature type="region of interest" description="Disordered" evidence="7">
    <location>
        <begin position="80"/>
        <end position="126"/>
    </location>
</feature>
<dbReference type="InterPro" id="IPR013854">
    <property type="entry name" value="TF_AP2_C"/>
</dbReference>
<feature type="compositionally biased region" description="Low complexity" evidence="7">
    <location>
        <begin position="89"/>
        <end position="113"/>
    </location>
</feature>
<evidence type="ECO:0000313" key="9">
    <source>
        <dbReference type="EMBL" id="KAK0426980.1"/>
    </source>
</evidence>
<dbReference type="PANTHER" id="PTHR10812:SF17">
    <property type="entry name" value="TRANSCRIPTION FACTOR AP-2, ISOFORM D"/>
    <property type="match status" value="1"/>
</dbReference>
<dbReference type="PRINTS" id="PR01748">
    <property type="entry name" value="AP2TNSCPFCT"/>
</dbReference>
<dbReference type="GO" id="GO:0042127">
    <property type="term" value="P:regulation of cell population proliferation"/>
    <property type="evidence" value="ECO:0007669"/>
    <property type="project" value="TreeGrafter"/>
</dbReference>
<dbReference type="Pfam" id="PF03299">
    <property type="entry name" value="TF_AP-2"/>
    <property type="match status" value="1"/>
</dbReference>
<keyword evidence="5" id="KW-0804">Transcription</keyword>
<dbReference type="GO" id="GO:0000981">
    <property type="term" value="F:DNA-binding transcription factor activity, RNA polymerase II-specific"/>
    <property type="evidence" value="ECO:0007669"/>
    <property type="project" value="TreeGrafter"/>
</dbReference>
<dbReference type="PANTHER" id="PTHR10812">
    <property type="entry name" value="TRANSCRIPTION FACTOR AP-2"/>
    <property type="match status" value="1"/>
</dbReference>
<comment type="similarity">
    <text evidence="2">Belongs to the AP-2 family.</text>
</comment>
<keyword evidence="10" id="KW-1185">Reference proteome</keyword>
<dbReference type="GO" id="GO:0000977">
    <property type="term" value="F:RNA polymerase II transcription regulatory region sequence-specific DNA binding"/>
    <property type="evidence" value="ECO:0007669"/>
    <property type="project" value="TreeGrafter"/>
</dbReference>
<evidence type="ECO:0000256" key="6">
    <source>
        <dbReference type="ARBA" id="ARBA00023242"/>
    </source>
</evidence>
<dbReference type="Proteomes" id="UP001175271">
    <property type="component" value="Unassembled WGS sequence"/>
</dbReference>
<evidence type="ECO:0000259" key="8">
    <source>
        <dbReference type="Pfam" id="PF03299"/>
    </source>
</evidence>
<evidence type="ECO:0000256" key="3">
    <source>
        <dbReference type="ARBA" id="ARBA00023015"/>
    </source>
</evidence>
<feature type="domain" description="Transcription factor AP-2 C-terminal" evidence="8">
    <location>
        <begin position="138"/>
        <end position="327"/>
    </location>
</feature>
<dbReference type="InterPro" id="IPR004979">
    <property type="entry name" value="TF_AP2"/>
</dbReference>
<gene>
    <name evidence="9" type="ORF">QR680_010000</name>
</gene>
<comment type="subcellular location">
    <subcellularLocation>
        <location evidence="1">Nucleus</location>
    </subcellularLocation>
</comment>
<keyword evidence="6" id="KW-0539">Nucleus</keyword>
<evidence type="ECO:0000313" key="10">
    <source>
        <dbReference type="Proteomes" id="UP001175271"/>
    </source>
</evidence>